<accession>A0A5N6D517</accession>
<keyword evidence="1" id="KW-0472">Membrane</keyword>
<proteinExistence type="predicted"/>
<organism evidence="2 3">
    <name type="scientific">Aspergillus parasiticus</name>
    <dbReference type="NCBI Taxonomy" id="5067"/>
    <lineage>
        <taxon>Eukaryota</taxon>
        <taxon>Fungi</taxon>
        <taxon>Dikarya</taxon>
        <taxon>Ascomycota</taxon>
        <taxon>Pezizomycotina</taxon>
        <taxon>Eurotiomycetes</taxon>
        <taxon>Eurotiomycetidae</taxon>
        <taxon>Eurotiales</taxon>
        <taxon>Aspergillaceae</taxon>
        <taxon>Aspergillus</taxon>
        <taxon>Aspergillus subgen. Circumdati</taxon>
    </lineage>
</organism>
<dbReference type="EMBL" id="ML735049">
    <property type="protein sequence ID" value="KAB8200251.1"/>
    <property type="molecule type" value="Genomic_DNA"/>
</dbReference>
<dbReference type="AlphaFoldDB" id="A0A5N6D517"/>
<protein>
    <submittedName>
        <fullName evidence="2">Uncharacterized protein</fullName>
    </submittedName>
</protein>
<feature type="transmembrane region" description="Helical" evidence="1">
    <location>
        <begin position="36"/>
        <end position="53"/>
    </location>
</feature>
<dbReference type="Proteomes" id="UP000326532">
    <property type="component" value="Unassembled WGS sequence"/>
</dbReference>
<evidence type="ECO:0000313" key="3">
    <source>
        <dbReference type="Proteomes" id="UP000326532"/>
    </source>
</evidence>
<gene>
    <name evidence="2" type="ORF">BDV34DRAFT_205307</name>
</gene>
<evidence type="ECO:0000256" key="1">
    <source>
        <dbReference type="SAM" id="Phobius"/>
    </source>
</evidence>
<keyword evidence="3" id="KW-1185">Reference proteome</keyword>
<keyword evidence="1" id="KW-1133">Transmembrane helix</keyword>
<dbReference type="VEuPathDB" id="FungiDB:BDV34DRAFT_205307"/>
<sequence length="89" mass="10424">MEEKPNERGCSRWMELSHTPYIASDRALPFQPTYEILSLFFPFFFCFFFPASFYSLSYALLSSCLDCLFLFNTGVLVERSARYDQLICS</sequence>
<name>A0A5N6D517_ASPPA</name>
<reference evidence="2 3" key="1">
    <citation type="submission" date="2019-04" db="EMBL/GenBank/DDBJ databases">
        <title>Fungal friends and foes A comparative genomics study of 23 Aspergillus species from section Flavi.</title>
        <authorList>
            <consortium name="DOE Joint Genome Institute"/>
            <person name="Kjaerbolling I."/>
            <person name="Vesth T.C."/>
            <person name="Frisvad J.C."/>
            <person name="Nybo J.L."/>
            <person name="Theobald S."/>
            <person name="Kildgaard S."/>
            <person name="Petersen T.I."/>
            <person name="Kuo A."/>
            <person name="Sato A."/>
            <person name="Lyhne E.K."/>
            <person name="Kogle M.E."/>
            <person name="Wiebenga A."/>
            <person name="Kun R.S."/>
            <person name="Lubbers R.J."/>
            <person name="Makela M.R."/>
            <person name="Barry K."/>
            <person name="Chovatia M."/>
            <person name="Clum A."/>
            <person name="Daum C."/>
            <person name="Haridas S."/>
            <person name="He G."/>
            <person name="LaButti K."/>
            <person name="Lipzen A."/>
            <person name="Mondo S."/>
            <person name="Pangilinan J."/>
            <person name="Riley R."/>
            <person name="Salamov A."/>
            <person name="Simmons B.A."/>
            <person name="Magnuson J.K."/>
            <person name="Henrissat B."/>
            <person name="Mortensen U.H."/>
            <person name="Larsen T.O."/>
            <person name="De vries R.P."/>
            <person name="Grigoriev I.V."/>
            <person name="Machida M."/>
            <person name="Baker S.E."/>
            <person name="Andersen M.R."/>
        </authorList>
    </citation>
    <scope>NUCLEOTIDE SEQUENCE [LARGE SCALE GENOMIC DNA]</scope>
    <source>
        <strain evidence="2 3">CBS 117618</strain>
    </source>
</reference>
<evidence type="ECO:0000313" key="2">
    <source>
        <dbReference type="EMBL" id="KAB8200251.1"/>
    </source>
</evidence>
<keyword evidence="1" id="KW-0812">Transmembrane</keyword>